<evidence type="ECO:0000256" key="1">
    <source>
        <dbReference type="SAM" id="MobiDB-lite"/>
    </source>
</evidence>
<dbReference type="EMBL" id="QFQB01000060">
    <property type="protein sequence ID" value="PZQ45170.1"/>
    <property type="molecule type" value="Genomic_DNA"/>
</dbReference>
<dbReference type="Pfam" id="PF06074">
    <property type="entry name" value="Portal_Mu"/>
    <property type="match status" value="1"/>
</dbReference>
<proteinExistence type="predicted"/>
<sequence>MELPHWEARFHGRRTSAMAYWNVQRFRQLNRSMVMTLKAPDGSTVKEENLKEEVATATTMGVRSILSSSQMGGLRPEKVARILREADTGDATRYLELAEELEEKDAHYISVIGTRKRAVAQLDITVEAASEDAADVRNADFVREWLQRDTLEGEVFDMLDAIPKGFSVTEIIWETTADRWIPKDLKWRDPRWFEFSEDGETLLMKDSGKPVALEPHKFIIHKHASKSGLPVRGGVVRPCLWMWLFKNFSIKDWVIFAEAYGQPMRVGKYPSGTAEDDKAVLMRAVANIGSDAAAIIPESMTVEFIEAAGKTGTADVFQRLCDFCDQQMSKAVLGQTTTTDQLSGGGLAGNQSHEEVRGDIERSDAKQLASTLNKQLIPTMIAFNFGPQVRYPRLRIGRAEQVDIKLLGETAKTAVDMGMKISASKTREALGLQAPDDDNDILQPLSMAPAPAETLPSEEDEKQTASENKPERKDLIDSVVEEMAADYEEALGSLVDSLQNELDNATSLEDFRERLLQVANTENLKEMSEKIGNVNFMARLAGNLKIRLDGKDDGGQG</sequence>
<dbReference type="Proteomes" id="UP000249417">
    <property type="component" value="Unassembled WGS sequence"/>
</dbReference>
<organism evidence="2 3">
    <name type="scientific">Micavibrio aeruginosavorus</name>
    <dbReference type="NCBI Taxonomy" id="349221"/>
    <lineage>
        <taxon>Bacteria</taxon>
        <taxon>Pseudomonadati</taxon>
        <taxon>Bdellovibrionota</taxon>
        <taxon>Bdellovibrionia</taxon>
        <taxon>Bdellovibrionales</taxon>
        <taxon>Pseudobdellovibrionaceae</taxon>
        <taxon>Micavibrio</taxon>
    </lineage>
</organism>
<feature type="compositionally biased region" description="Basic and acidic residues" evidence="1">
    <location>
        <begin position="462"/>
        <end position="474"/>
    </location>
</feature>
<protein>
    <submittedName>
        <fullName evidence="2">DUF935 domain-containing protein</fullName>
    </submittedName>
</protein>
<dbReference type="InterPro" id="IPR009279">
    <property type="entry name" value="Portal_Mu"/>
</dbReference>
<accession>A0A2W5Q1G7</accession>
<reference evidence="2 3" key="1">
    <citation type="submission" date="2017-08" db="EMBL/GenBank/DDBJ databases">
        <title>Infants hospitalized years apart are colonized by the same room-sourced microbial strains.</title>
        <authorList>
            <person name="Brooks B."/>
            <person name="Olm M.R."/>
            <person name="Firek B.A."/>
            <person name="Baker R."/>
            <person name="Thomas B.C."/>
            <person name="Morowitz M.J."/>
            <person name="Banfield J.F."/>
        </authorList>
    </citation>
    <scope>NUCLEOTIDE SEQUENCE [LARGE SCALE GENOMIC DNA]</scope>
    <source>
        <strain evidence="2">S2_005_002_R2_29</strain>
    </source>
</reference>
<comment type="caution">
    <text evidence="2">The sequence shown here is derived from an EMBL/GenBank/DDBJ whole genome shotgun (WGS) entry which is preliminary data.</text>
</comment>
<feature type="region of interest" description="Disordered" evidence="1">
    <location>
        <begin position="451"/>
        <end position="474"/>
    </location>
</feature>
<evidence type="ECO:0000313" key="2">
    <source>
        <dbReference type="EMBL" id="PZQ45170.1"/>
    </source>
</evidence>
<name>A0A2W5Q1G7_9BACT</name>
<dbReference type="AlphaFoldDB" id="A0A2W5Q1G7"/>
<gene>
    <name evidence="2" type="ORF">DI551_08255</name>
</gene>
<evidence type="ECO:0000313" key="3">
    <source>
        <dbReference type="Proteomes" id="UP000249417"/>
    </source>
</evidence>